<accession>A0A0E9TXK3</accession>
<evidence type="ECO:0000313" key="1">
    <source>
        <dbReference type="EMBL" id="JAH58246.1"/>
    </source>
</evidence>
<name>A0A0E9TXK3_ANGAN</name>
<sequence length="28" mass="3207">METFLRYVSGEPVMCSYCANMLRMSCIA</sequence>
<dbReference type="EMBL" id="GBXM01050331">
    <property type="protein sequence ID" value="JAH58246.1"/>
    <property type="molecule type" value="Transcribed_RNA"/>
</dbReference>
<proteinExistence type="predicted"/>
<reference evidence="1" key="1">
    <citation type="submission" date="2014-11" db="EMBL/GenBank/DDBJ databases">
        <authorList>
            <person name="Amaro Gonzalez C."/>
        </authorList>
    </citation>
    <scope>NUCLEOTIDE SEQUENCE</scope>
</reference>
<reference evidence="1" key="2">
    <citation type="journal article" date="2015" name="Fish Shellfish Immunol.">
        <title>Early steps in the European eel (Anguilla anguilla)-Vibrio vulnificus interaction in the gills: Role of the RtxA13 toxin.</title>
        <authorList>
            <person name="Callol A."/>
            <person name="Pajuelo D."/>
            <person name="Ebbesson L."/>
            <person name="Teles M."/>
            <person name="MacKenzie S."/>
            <person name="Amaro C."/>
        </authorList>
    </citation>
    <scope>NUCLEOTIDE SEQUENCE</scope>
</reference>
<dbReference type="AlphaFoldDB" id="A0A0E9TXK3"/>
<organism evidence="1">
    <name type="scientific">Anguilla anguilla</name>
    <name type="common">European freshwater eel</name>
    <name type="synonym">Muraena anguilla</name>
    <dbReference type="NCBI Taxonomy" id="7936"/>
    <lineage>
        <taxon>Eukaryota</taxon>
        <taxon>Metazoa</taxon>
        <taxon>Chordata</taxon>
        <taxon>Craniata</taxon>
        <taxon>Vertebrata</taxon>
        <taxon>Euteleostomi</taxon>
        <taxon>Actinopterygii</taxon>
        <taxon>Neopterygii</taxon>
        <taxon>Teleostei</taxon>
        <taxon>Anguilliformes</taxon>
        <taxon>Anguillidae</taxon>
        <taxon>Anguilla</taxon>
    </lineage>
</organism>
<protein>
    <submittedName>
        <fullName evidence="1">Uncharacterized protein</fullName>
    </submittedName>
</protein>